<protein>
    <submittedName>
        <fullName evidence="1">Uncharacterized protein</fullName>
    </submittedName>
</protein>
<evidence type="ECO:0000313" key="1">
    <source>
        <dbReference type="EMBL" id="PZE19484.1"/>
    </source>
</evidence>
<accession>A0A2W1N6R1</accession>
<comment type="caution">
    <text evidence="1">The sequence shown here is derived from an EMBL/GenBank/DDBJ whole genome shotgun (WGS) entry which is preliminary data.</text>
</comment>
<dbReference type="AlphaFoldDB" id="A0A2W1N6R1"/>
<dbReference type="Proteomes" id="UP000214746">
    <property type="component" value="Unassembled WGS sequence"/>
</dbReference>
<dbReference type="EMBL" id="NHRJ02000016">
    <property type="protein sequence ID" value="PZE19484.1"/>
    <property type="molecule type" value="Genomic_DNA"/>
</dbReference>
<name>A0A2W1N6R1_PAEXE</name>
<organism evidence="1 2">
    <name type="scientific">Paenibacillus xerothermodurans</name>
    <dbReference type="NCBI Taxonomy" id="1977292"/>
    <lineage>
        <taxon>Bacteria</taxon>
        <taxon>Bacillati</taxon>
        <taxon>Bacillota</taxon>
        <taxon>Bacilli</taxon>
        <taxon>Bacillales</taxon>
        <taxon>Paenibacillaceae</taxon>
        <taxon>Paenibacillus</taxon>
    </lineage>
</organism>
<proteinExistence type="predicted"/>
<evidence type="ECO:0000313" key="2">
    <source>
        <dbReference type="Proteomes" id="UP000214746"/>
    </source>
</evidence>
<reference evidence="1" key="1">
    <citation type="submission" date="2018-06" db="EMBL/GenBank/DDBJ databases">
        <title>Paenibacillus xerothermodurans sp. nov. an extremely dry heat resistant spore forming bacterium isolated from the soil of Cape Canaveral, Florida.</title>
        <authorList>
            <person name="Seuylemezian A."/>
            <person name="Kaur N."/>
            <person name="Patil P."/>
            <person name="Patil P."/>
            <person name="Mayilraj S."/>
            <person name="Vaishampayan P."/>
        </authorList>
    </citation>
    <scope>NUCLEOTIDE SEQUENCE [LARGE SCALE GENOMIC DNA]</scope>
    <source>
        <strain evidence="1">ATCC 27380</strain>
    </source>
</reference>
<sequence length="69" mass="7586">MAPDSARSDRAKVVEFAARPQVFSNKVAMGVSEYNTHISVRFQNRAELFGTDQPVHAARRFSAYGAVDG</sequence>
<keyword evidence="2" id="KW-1185">Reference proteome</keyword>
<gene>
    <name evidence="1" type="ORF">CBW46_018275</name>
</gene>